<evidence type="ECO:0000259" key="16">
    <source>
        <dbReference type="Pfam" id="PF02727"/>
    </source>
</evidence>
<dbReference type="InterPro" id="IPR015798">
    <property type="entry name" value="Cu_amine_oxidase_C"/>
</dbReference>
<keyword evidence="19" id="KW-1185">Reference proteome</keyword>
<evidence type="ECO:0000256" key="1">
    <source>
        <dbReference type="ARBA" id="ARBA00001935"/>
    </source>
</evidence>
<feature type="active site" description="Schiff-base intermediate with substrate; via topaquinone" evidence="11">
    <location>
        <position position="387"/>
    </location>
</feature>
<organism evidence="18 19">
    <name type="scientific">Nakamurella flava</name>
    <dbReference type="NCBI Taxonomy" id="2576308"/>
    <lineage>
        <taxon>Bacteria</taxon>
        <taxon>Bacillati</taxon>
        <taxon>Actinomycetota</taxon>
        <taxon>Actinomycetes</taxon>
        <taxon>Nakamurellales</taxon>
        <taxon>Nakamurellaceae</taxon>
        <taxon>Nakamurella</taxon>
    </lineage>
</organism>
<evidence type="ECO:0000259" key="15">
    <source>
        <dbReference type="Pfam" id="PF01179"/>
    </source>
</evidence>
<feature type="domain" description="Copper amine oxidase catalytic" evidence="15">
    <location>
        <begin position="226"/>
        <end position="630"/>
    </location>
</feature>
<dbReference type="Pfam" id="PF01179">
    <property type="entry name" value="Cu_amine_oxid"/>
    <property type="match status" value="1"/>
</dbReference>
<dbReference type="RefSeq" id="WP_137450718.1">
    <property type="nucleotide sequence ID" value="NZ_SZZH01000004.1"/>
</dbReference>
<dbReference type="AlphaFoldDB" id="A0A4U6QC33"/>
<feature type="domain" description="Copper amine oxidase N2-terminal" evidence="16">
    <location>
        <begin position="4"/>
        <end position="80"/>
    </location>
</feature>
<gene>
    <name evidence="18" type="ORF">FDO65_15885</name>
</gene>
<dbReference type="Gene3D" id="3.10.450.40">
    <property type="match status" value="2"/>
</dbReference>
<dbReference type="InterPro" id="IPR000269">
    <property type="entry name" value="Cu_amine_oxidase"/>
</dbReference>
<dbReference type="GO" id="GO:0005507">
    <property type="term" value="F:copper ion binding"/>
    <property type="evidence" value="ECO:0007669"/>
    <property type="project" value="InterPro"/>
</dbReference>
<keyword evidence="8 13" id="KW-0560">Oxidoreductase</keyword>
<evidence type="ECO:0000313" key="19">
    <source>
        <dbReference type="Proteomes" id="UP000306985"/>
    </source>
</evidence>
<evidence type="ECO:0000256" key="4">
    <source>
        <dbReference type="ARBA" id="ARBA00007983"/>
    </source>
</evidence>
<evidence type="ECO:0000256" key="10">
    <source>
        <dbReference type="ARBA" id="ARBA00023211"/>
    </source>
</evidence>
<evidence type="ECO:0000256" key="14">
    <source>
        <dbReference type="SAM" id="MobiDB-lite"/>
    </source>
</evidence>
<keyword evidence="9 13" id="KW-0186">Copper</keyword>
<dbReference type="PANTHER" id="PTHR10638">
    <property type="entry name" value="COPPER AMINE OXIDASE"/>
    <property type="match status" value="1"/>
</dbReference>
<evidence type="ECO:0000256" key="5">
    <source>
        <dbReference type="ARBA" id="ARBA00011738"/>
    </source>
</evidence>
<dbReference type="GO" id="GO:0009308">
    <property type="term" value="P:amine metabolic process"/>
    <property type="evidence" value="ECO:0007669"/>
    <property type="project" value="UniProtKB-UniRule"/>
</dbReference>
<evidence type="ECO:0000256" key="12">
    <source>
        <dbReference type="PIRSR" id="PIRSR600269-51"/>
    </source>
</evidence>
<evidence type="ECO:0000259" key="17">
    <source>
        <dbReference type="Pfam" id="PF02728"/>
    </source>
</evidence>
<proteinExistence type="inferred from homology"/>
<reference evidence="18 19" key="1">
    <citation type="submission" date="2019-05" db="EMBL/GenBank/DDBJ databases">
        <title>Nakamurella sp. N5BH11, whole genome shotgun sequence.</title>
        <authorList>
            <person name="Tuo L."/>
        </authorList>
    </citation>
    <scope>NUCLEOTIDE SEQUENCE [LARGE SCALE GENOMIC DNA]</scope>
    <source>
        <strain evidence="18 19">N5BH11</strain>
    </source>
</reference>
<dbReference type="SUPFAM" id="SSF49998">
    <property type="entry name" value="Amine oxidase catalytic domain"/>
    <property type="match status" value="1"/>
</dbReference>
<dbReference type="GO" id="GO:0008131">
    <property type="term" value="F:primary methylamine oxidase activity"/>
    <property type="evidence" value="ECO:0007669"/>
    <property type="project" value="InterPro"/>
</dbReference>
<feature type="modified residue" description="2',4',5'-topaquinone" evidence="12">
    <location>
        <position position="387"/>
    </location>
</feature>
<dbReference type="InterPro" id="IPR015802">
    <property type="entry name" value="Cu_amine_oxidase_N3"/>
</dbReference>
<evidence type="ECO:0000256" key="2">
    <source>
        <dbReference type="ARBA" id="ARBA00001936"/>
    </source>
</evidence>
<dbReference type="EMBL" id="SZZH01000004">
    <property type="protein sequence ID" value="TKV57634.1"/>
    <property type="molecule type" value="Genomic_DNA"/>
</dbReference>
<evidence type="ECO:0000256" key="11">
    <source>
        <dbReference type="PIRSR" id="PIRSR600269-50"/>
    </source>
</evidence>
<dbReference type="Pfam" id="PF02728">
    <property type="entry name" value="Cu_amine_oxidN3"/>
    <property type="match status" value="1"/>
</dbReference>
<evidence type="ECO:0000256" key="3">
    <source>
        <dbReference type="ARBA" id="ARBA00001947"/>
    </source>
</evidence>
<comment type="subunit">
    <text evidence="5">Homodimer.</text>
</comment>
<keyword evidence="7 11" id="KW-0801">TPQ</keyword>
<dbReference type="OrthoDB" id="9772590at2"/>
<evidence type="ECO:0000313" key="18">
    <source>
        <dbReference type="EMBL" id="TKV57634.1"/>
    </source>
</evidence>
<keyword evidence="10" id="KW-0464">Manganese</keyword>
<comment type="cofactor">
    <cofactor evidence="3">
        <name>Zn(2+)</name>
        <dbReference type="ChEBI" id="CHEBI:29105"/>
    </cofactor>
</comment>
<accession>A0A4U6QC33</accession>
<comment type="cofactor">
    <cofactor evidence="13">
        <name>Cu cation</name>
        <dbReference type="ChEBI" id="CHEBI:23378"/>
    </cofactor>
    <text evidence="13">Contains 1 topaquinone per subunit.</text>
</comment>
<feature type="domain" description="Copper amine oxidase N3-terminal" evidence="17">
    <location>
        <begin position="100"/>
        <end position="198"/>
    </location>
</feature>
<dbReference type="InterPro" id="IPR015800">
    <property type="entry name" value="Cu_amine_oxidase_N2"/>
</dbReference>
<dbReference type="InterPro" id="IPR016182">
    <property type="entry name" value="Cu_amine_oxidase_N-reg"/>
</dbReference>
<keyword evidence="6 13" id="KW-0479">Metal-binding</keyword>
<comment type="caution">
    <text evidence="18">The sequence shown here is derived from an EMBL/GenBank/DDBJ whole genome shotgun (WGS) entry which is preliminary data.</text>
</comment>
<comment type="PTM">
    <text evidence="12 13">Topaquinone (TPQ) is generated by copper-dependent autoxidation of a specific tyrosyl residue.</text>
</comment>
<evidence type="ECO:0000256" key="8">
    <source>
        <dbReference type="ARBA" id="ARBA00023002"/>
    </source>
</evidence>
<feature type="region of interest" description="Disordered" evidence="14">
    <location>
        <begin position="629"/>
        <end position="648"/>
    </location>
</feature>
<comment type="similarity">
    <text evidence="4 13">Belongs to the copper/topaquinone oxidase family.</text>
</comment>
<comment type="cofactor">
    <cofactor evidence="2">
        <name>Mn(2+)</name>
        <dbReference type="ChEBI" id="CHEBI:29035"/>
    </cofactor>
</comment>
<evidence type="ECO:0000256" key="6">
    <source>
        <dbReference type="ARBA" id="ARBA00022723"/>
    </source>
</evidence>
<sequence length="648" mass="72661">MAIHPLDALSEQEFRRTTAALRAADHLAPTRRFASITLDEPAKADVLAFTRGEAGRPARRSLSVLWDRADNATYEALVELGEDETADRVLSFTAVPGVTPNFTPDEWHECEVALKKDPRVVAALAERGITDLDLVLIDVWTYGKALMPEQWRDKRLGWADVWLRSSPTGNPYANPVSGLKFIVDMNTMELLDIDRADVVAAPAPVMGEYEPDLVPGQTLRDDIKPLHITQPDGVSFEIDGSEIRWQNWSFRIGFNYREGPVLYQVAYDDHGRRREVAYRMSFAEMIVPYRDSSFDHYRRTAYDVGEWGLGYMTTSLTLGCDCLGEIRYLDAVLTDSTGEPFTIANAVCLHEEDNAVLWKHVDSINGRTEVRRARRFVVSIHATVANYEYLVYWRFYQDGNIECEVRATGIMVTTPIPEGAPVPATGTLVDHRTYAPFHQHFLVARMDLDVDGQDNTVLEIDSHAEPVGPDNPYGLALTTTATPIASEAQSGRDWKYETQRAWKVVNPNKPNGLGTAPGYKLVPTATFPVMMDPAAPQYLRAPVMGHNLWVTRHHDDEKWPAGTYPTQSDIDAGISDWIADDEPLENTDVVLWYVFGIHHITRPEDWPVMPVDTVSFWLKPFGFFDRNPALDVPPQPGSGGHGEAPSCH</sequence>
<dbReference type="Pfam" id="PF02727">
    <property type="entry name" value="Cu_amine_oxidN2"/>
    <property type="match status" value="1"/>
</dbReference>
<dbReference type="Proteomes" id="UP000306985">
    <property type="component" value="Unassembled WGS sequence"/>
</dbReference>
<dbReference type="SUPFAM" id="SSF54416">
    <property type="entry name" value="Amine oxidase N-terminal region"/>
    <property type="match status" value="2"/>
</dbReference>
<dbReference type="GO" id="GO:0048038">
    <property type="term" value="F:quinone binding"/>
    <property type="evidence" value="ECO:0007669"/>
    <property type="project" value="InterPro"/>
</dbReference>
<evidence type="ECO:0000256" key="9">
    <source>
        <dbReference type="ARBA" id="ARBA00023008"/>
    </source>
</evidence>
<protein>
    <recommendedName>
        <fullName evidence="13">Amine oxidase</fullName>
        <ecNumber evidence="13">1.4.3.-</ecNumber>
    </recommendedName>
</protein>
<evidence type="ECO:0000256" key="7">
    <source>
        <dbReference type="ARBA" id="ARBA00022772"/>
    </source>
</evidence>
<name>A0A4U6QC33_9ACTN</name>
<dbReference type="NCBIfam" id="NF008559">
    <property type="entry name" value="PRK11504.1"/>
    <property type="match status" value="1"/>
</dbReference>
<dbReference type="PANTHER" id="PTHR10638:SF86">
    <property type="entry name" value="COPPER AMINE OXIDASE 1-RELATED"/>
    <property type="match status" value="1"/>
</dbReference>
<dbReference type="Gene3D" id="2.70.98.20">
    <property type="entry name" value="Copper amine oxidase, catalytic domain"/>
    <property type="match status" value="1"/>
</dbReference>
<comment type="cofactor">
    <cofactor evidence="1">
        <name>Cu cation</name>
        <dbReference type="ChEBI" id="CHEBI:23378"/>
    </cofactor>
</comment>
<feature type="active site" description="Proton acceptor" evidence="11">
    <location>
        <position position="303"/>
    </location>
</feature>
<evidence type="ECO:0000256" key="13">
    <source>
        <dbReference type="RuleBase" id="RU000672"/>
    </source>
</evidence>
<dbReference type="EC" id="1.4.3.-" evidence="13"/>
<dbReference type="InterPro" id="IPR036460">
    <property type="entry name" value="Cu_amine_oxidase_C_sf"/>
</dbReference>